<dbReference type="EMBL" id="JAKNCJ010000001">
    <property type="protein sequence ID" value="MCL6421911.1"/>
    <property type="molecule type" value="Genomic_DNA"/>
</dbReference>
<dbReference type="InterPro" id="IPR047808">
    <property type="entry name" value="CueP-like"/>
</dbReference>
<dbReference type="RefSeq" id="WP_249736067.1">
    <property type="nucleotide sequence ID" value="NZ_JAKNCJ010000001.1"/>
</dbReference>
<keyword evidence="3" id="KW-1185">Reference proteome</keyword>
<evidence type="ECO:0000313" key="2">
    <source>
        <dbReference type="EMBL" id="MCL6421911.1"/>
    </source>
</evidence>
<sequence length="217" mass="23280">MTTPSYLRGPRASSGGRPRRRTGRLPRRSLVLGAGLFPLVVAGCGTGGSEPASITGDQELLQEHGFADADAHEIIDRLEALPVAERPQDLIASVTATSLQLQDDAGREAELPLPEDQFYLSVAPFVETTHECAFHSLTTCRGELRSRELTVSVVDSSSGEVLEEGPRTTHDNGFLGLWLPRGITAELTCTLEDYTGTASISTQAEDDLTCLTSLQLT</sequence>
<name>A0ABT0QWA2_9MICO</name>
<dbReference type="Pfam" id="PF21172">
    <property type="entry name" value="CueP"/>
    <property type="match status" value="1"/>
</dbReference>
<proteinExistence type="predicted"/>
<reference evidence="2" key="1">
    <citation type="submission" date="2022-02" db="EMBL/GenBank/DDBJ databases">
        <authorList>
            <person name="Lee M."/>
            <person name="Kim S.-J."/>
            <person name="Jung M.-Y."/>
        </authorList>
    </citation>
    <scope>NUCLEOTIDE SEQUENCE</scope>
    <source>
        <strain evidence="2">JHP9</strain>
    </source>
</reference>
<dbReference type="NCBIfam" id="NF038094">
    <property type="entry name" value="CueP_fam"/>
    <property type="match status" value="1"/>
</dbReference>
<dbReference type="Proteomes" id="UP001203761">
    <property type="component" value="Unassembled WGS sequence"/>
</dbReference>
<comment type="caution">
    <text evidence="2">The sequence shown here is derived from an EMBL/GenBank/DDBJ whole genome shotgun (WGS) entry which is preliminary data.</text>
</comment>
<accession>A0ABT0QWA2</accession>
<evidence type="ECO:0000256" key="1">
    <source>
        <dbReference type="SAM" id="MobiDB-lite"/>
    </source>
</evidence>
<dbReference type="Gene3D" id="2.60.40.3700">
    <property type="match status" value="1"/>
</dbReference>
<feature type="region of interest" description="Disordered" evidence="1">
    <location>
        <begin position="1"/>
        <end position="25"/>
    </location>
</feature>
<evidence type="ECO:0000313" key="3">
    <source>
        <dbReference type="Proteomes" id="UP001203761"/>
    </source>
</evidence>
<organism evidence="2 3">
    <name type="scientific">Brachybacterium equifaecis</name>
    <dbReference type="NCBI Taxonomy" id="2910770"/>
    <lineage>
        <taxon>Bacteria</taxon>
        <taxon>Bacillati</taxon>
        <taxon>Actinomycetota</taxon>
        <taxon>Actinomycetes</taxon>
        <taxon>Micrococcales</taxon>
        <taxon>Dermabacteraceae</taxon>
        <taxon>Brachybacterium</taxon>
    </lineage>
</organism>
<protein>
    <submittedName>
        <fullName evidence="2">CueP family metal-binding protein</fullName>
    </submittedName>
</protein>
<gene>
    <name evidence="2" type="ORF">Bequi_00675</name>
</gene>
<feature type="compositionally biased region" description="Low complexity" evidence="1">
    <location>
        <begin position="7"/>
        <end position="16"/>
    </location>
</feature>